<dbReference type="OrthoDB" id="56224at2"/>
<evidence type="ECO:0000259" key="1">
    <source>
        <dbReference type="Pfam" id="PF02342"/>
    </source>
</evidence>
<keyword evidence="3" id="KW-1185">Reference proteome</keyword>
<dbReference type="InterPro" id="IPR003325">
    <property type="entry name" value="TerD"/>
</dbReference>
<dbReference type="KEGG" id="nyu:D7D52_10555"/>
<dbReference type="EMBL" id="CP032568">
    <property type="protein sequence ID" value="AYF74231.1"/>
    <property type="molecule type" value="Genomic_DNA"/>
</dbReference>
<reference evidence="2 3" key="1">
    <citation type="submission" date="2018-09" db="EMBL/GenBank/DDBJ databases">
        <title>Nocardia yunnanensis sp. nov., an actinomycete isolated from a soil sample.</title>
        <authorList>
            <person name="Zhang J."/>
        </authorList>
    </citation>
    <scope>NUCLEOTIDE SEQUENCE [LARGE SCALE GENOMIC DNA]</scope>
    <source>
        <strain evidence="2 3">CFHS0054</strain>
    </source>
</reference>
<dbReference type="Pfam" id="PF02342">
    <property type="entry name" value="TerD"/>
    <property type="match status" value="2"/>
</dbReference>
<name>A0A386Z999_9NOCA</name>
<dbReference type="RefSeq" id="WP_120736152.1">
    <property type="nucleotide sequence ID" value="NZ_CP032568.1"/>
</dbReference>
<dbReference type="PANTHER" id="PTHR32097:SF17">
    <property type="entry name" value="CAMP-BINDING PROTEIN 1-RELATED"/>
    <property type="match status" value="1"/>
</dbReference>
<organism evidence="2 3">
    <name type="scientific">Nocardia yunnanensis</name>
    <dbReference type="NCBI Taxonomy" id="2382165"/>
    <lineage>
        <taxon>Bacteria</taxon>
        <taxon>Bacillati</taxon>
        <taxon>Actinomycetota</taxon>
        <taxon>Actinomycetes</taxon>
        <taxon>Mycobacteriales</taxon>
        <taxon>Nocardiaceae</taxon>
        <taxon>Nocardia</taxon>
    </lineage>
</organism>
<accession>A0A386Z999</accession>
<dbReference type="AlphaFoldDB" id="A0A386Z999"/>
<dbReference type="InterPro" id="IPR051324">
    <property type="entry name" value="Stress/Tellurium_Resist"/>
</dbReference>
<evidence type="ECO:0000313" key="2">
    <source>
        <dbReference type="EMBL" id="AYF74231.1"/>
    </source>
</evidence>
<proteinExistence type="predicted"/>
<dbReference type="CDD" id="cd06974">
    <property type="entry name" value="TerD_like"/>
    <property type="match status" value="2"/>
</dbReference>
<sequence length="365" mass="38588">MAALLTQGQTGELGVADVTVTVHFSAGIDLAALLLTDHGTVRDNGDLIFYNQPSGPGVQLVPGQNAVAVSLRAIPQGVAHIRIVIALDERDGRLGDYPAPHIAIDDEHGNALYEYVIENLGNVTTVAAVDLDRGDDGWYARAVGFGHPRGFAALLSDHGVAVSNSSPPARTPASPTIAPVLRAGDTVALRRQGADLSFVKMGLGWDPVHVQHKWGSRPVEIDLDASALVYAGNDLIDAAYYGQLVTKDGAIRHSGDNLTGEGKGDDEVITVDLTRIGPHVTAIVFVITSYAGHTFERVRNAFWRLIDGTTSSELTRSNLSAGGPHTGMVVAKVHREDGIWKVQALGHPIQAGHPVEAAAQVGEFL</sequence>
<gene>
    <name evidence="2" type="ORF">D7D52_10555</name>
</gene>
<evidence type="ECO:0000313" key="3">
    <source>
        <dbReference type="Proteomes" id="UP000267164"/>
    </source>
</evidence>
<dbReference type="Proteomes" id="UP000267164">
    <property type="component" value="Chromosome"/>
</dbReference>
<dbReference type="PANTHER" id="PTHR32097">
    <property type="entry name" value="CAMP-BINDING PROTEIN 1-RELATED"/>
    <property type="match status" value="1"/>
</dbReference>
<feature type="domain" description="TerD" evidence="1">
    <location>
        <begin position="26"/>
        <end position="157"/>
    </location>
</feature>
<protein>
    <submittedName>
        <fullName evidence="2">Stress protein</fullName>
    </submittedName>
</protein>
<feature type="domain" description="TerD" evidence="1">
    <location>
        <begin position="181"/>
        <end position="352"/>
    </location>
</feature>
<dbReference type="Gene3D" id="2.60.60.30">
    <property type="entry name" value="sav2460 like domains"/>
    <property type="match status" value="2"/>
</dbReference>